<dbReference type="OrthoDB" id="10250354at2759"/>
<dbReference type="AlphaFoldDB" id="A0A0S4TI69"/>
<dbReference type="EMBL" id="LN877953">
    <property type="protein sequence ID" value="CUV07096.1"/>
    <property type="molecule type" value="Genomic_DNA"/>
</dbReference>
<dbReference type="VEuPathDB" id="CryptoDB:Chro.70143"/>
<dbReference type="InterPro" id="IPR019339">
    <property type="entry name" value="CIR_N_dom"/>
</dbReference>
<keyword evidence="1" id="KW-0175">Coiled coil</keyword>
<organism evidence="3">
    <name type="scientific">Cryptosporidium hominis</name>
    <dbReference type="NCBI Taxonomy" id="237895"/>
    <lineage>
        <taxon>Eukaryota</taxon>
        <taxon>Sar</taxon>
        <taxon>Alveolata</taxon>
        <taxon>Apicomplexa</taxon>
        <taxon>Conoidasida</taxon>
        <taxon>Coccidia</taxon>
        <taxon>Eucoccidiorida</taxon>
        <taxon>Eimeriorina</taxon>
        <taxon>Cryptosporidiidae</taxon>
        <taxon>Cryptosporidium</taxon>
    </lineage>
</organism>
<dbReference type="VEuPathDB" id="CryptoDB:CHUDEA7_1180"/>
<dbReference type="VEuPathDB" id="CryptoDB:GY17_00001907"/>
<name>A0A0S4TI69_CRYHO</name>
<dbReference type="SMART" id="SM01083">
    <property type="entry name" value="Cir_N"/>
    <property type="match status" value="1"/>
</dbReference>
<dbReference type="Proteomes" id="UP000199752">
    <property type="component" value="Chromosome 7"/>
</dbReference>
<protein>
    <recommendedName>
        <fullName evidence="2">CBF1-interacting co-repressor CIR N-terminal domain-containing protein</fullName>
    </recommendedName>
</protein>
<dbReference type="Pfam" id="PF10197">
    <property type="entry name" value="Cir_N"/>
    <property type="match status" value="1"/>
</dbReference>
<evidence type="ECO:0000256" key="1">
    <source>
        <dbReference type="SAM" id="Coils"/>
    </source>
</evidence>
<accession>A0A0S4TI69</accession>
<reference evidence="3" key="1">
    <citation type="submission" date="2015-08" db="EMBL/GenBank/DDBJ databases">
        <authorList>
            <person name="Babu N.S."/>
            <person name="Beckwith C.J."/>
            <person name="Beseler K.G."/>
            <person name="Brison A."/>
            <person name="Carone J.V."/>
            <person name="Caskin T.P."/>
            <person name="Diamond M."/>
            <person name="Durham M.E."/>
            <person name="Foxe J.M."/>
            <person name="Go M."/>
            <person name="Henderson B.A."/>
            <person name="Jones I.B."/>
            <person name="McGettigan J.A."/>
            <person name="Micheletti S.J."/>
            <person name="Nasrallah M.E."/>
            <person name="Ortiz D."/>
            <person name="Piller C.R."/>
            <person name="Privatt S.R."/>
            <person name="Schneider S.L."/>
            <person name="Sharp S."/>
            <person name="Smith T.C."/>
            <person name="Stanton J.D."/>
            <person name="Ullery H.E."/>
            <person name="Wilson R.J."/>
            <person name="Serrano M.G."/>
            <person name="Buck G."/>
            <person name="Lee V."/>
            <person name="Wang Y."/>
            <person name="Carvalho R."/>
            <person name="Voegtly L."/>
            <person name="Shi R."/>
            <person name="Duckworth R."/>
            <person name="Johnson A."/>
            <person name="Loviza R."/>
            <person name="Walstead R."/>
            <person name="Shah Z."/>
            <person name="Kiflezghi M."/>
            <person name="Wade K."/>
            <person name="Ball S.L."/>
            <person name="Bradley K.W."/>
            <person name="Asai D.J."/>
            <person name="Bowman C.A."/>
            <person name="Russell D.A."/>
            <person name="Pope W.H."/>
            <person name="Jacobs-Sera D."/>
            <person name="Hendrix R.W."/>
            <person name="Hatfull G.F."/>
        </authorList>
    </citation>
    <scope>NUCLEOTIDE SEQUENCE [LARGE SCALE GENOMIC DNA]</scope>
</reference>
<evidence type="ECO:0000259" key="2">
    <source>
        <dbReference type="SMART" id="SM01083"/>
    </source>
</evidence>
<sequence>MNVQRISNKASVFLNHKHFHPGNSKNREKVWLAEEKLKEEERKQEELLKKRKKEWEIEELRRDLRQSNKKVKDQSKVQSEAEEVIDKSKQLHDILVDKAKANKSWVKSELYEEDVFLGNHSSVWGSYYDPNVKKWGFKCCKNLKRSSVCSTYNKSKSQISNSSYNTSISELFNSDTKYQSKSDISEHNINDNAGLLLLNQGKPFSKQQKGVSEFLNILKQSRPKSSN</sequence>
<proteinExistence type="predicted"/>
<feature type="coiled-coil region" evidence="1">
    <location>
        <begin position="30"/>
        <end position="77"/>
    </location>
</feature>
<dbReference type="VEuPathDB" id="CryptoDB:ChTU502y2012_407g0585"/>
<gene>
    <name evidence="3" type="ORF">CHUDEA7_1180</name>
</gene>
<feature type="domain" description="CBF1-interacting co-repressor CIR N-terminal" evidence="2">
    <location>
        <begin position="18"/>
        <end position="54"/>
    </location>
</feature>
<evidence type="ECO:0000313" key="3">
    <source>
        <dbReference type="EMBL" id="CUV07096.1"/>
    </source>
</evidence>